<keyword evidence="6" id="KW-1185">Reference proteome</keyword>
<evidence type="ECO:0000256" key="2">
    <source>
        <dbReference type="ARBA" id="ARBA00023157"/>
    </source>
</evidence>
<reference evidence="5" key="2">
    <citation type="submission" date="2017-02" db="EMBL/GenBank/DDBJ databases">
        <title>Sunflower complete genome.</title>
        <authorList>
            <person name="Langlade N."/>
            <person name="Munos S."/>
        </authorList>
    </citation>
    <scope>NUCLEOTIDE SEQUENCE [LARGE SCALE GENOMIC DNA]</scope>
    <source>
        <tissue evidence="5">Leaves</tissue>
    </source>
</reference>
<dbReference type="EMBL" id="MNCJ02000331">
    <property type="protein sequence ID" value="KAF5757885.1"/>
    <property type="molecule type" value="Genomic_DNA"/>
</dbReference>
<dbReference type="CDD" id="cd01098">
    <property type="entry name" value="PAN_AP_plant"/>
    <property type="match status" value="1"/>
</dbReference>
<keyword evidence="4" id="KW-0418">Kinase</keyword>
<proteinExistence type="predicted"/>
<evidence type="ECO:0000313" key="5">
    <source>
        <dbReference type="EMBL" id="OTF90278.1"/>
    </source>
</evidence>
<dbReference type="Pfam" id="PF00954">
    <property type="entry name" value="S_locus_glycop"/>
    <property type="match status" value="1"/>
</dbReference>
<organism evidence="5 6">
    <name type="scientific">Helianthus annuus</name>
    <name type="common">Common sunflower</name>
    <dbReference type="NCBI Taxonomy" id="4232"/>
    <lineage>
        <taxon>Eukaryota</taxon>
        <taxon>Viridiplantae</taxon>
        <taxon>Streptophyta</taxon>
        <taxon>Embryophyta</taxon>
        <taxon>Tracheophyta</taxon>
        <taxon>Spermatophyta</taxon>
        <taxon>Magnoliopsida</taxon>
        <taxon>eudicotyledons</taxon>
        <taxon>Gunneridae</taxon>
        <taxon>Pentapetalae</taxon>
        <taxon>asterids</taxon>
        <taxon>campanulids</taxon>
        <taxon>Asterales</taxon>
        <taxon>Asteraceae</taxon>
        <taxon>Asteroideae</taxon>
        <taxon>Heliantheae alliance</taxon>
        <taxon>Heliantheae</taxon>
        <taxon>Helianthus</taxon>
    </lineage>
</organism>
<keyword evidence="1" id="KW-0732">Signal</keyword>
<dbReference type="Proteomes" id="UP000215914">
    <property type="component" value="Chromosome 16"/>
</dbReference>
<gene>
    <name evidence="5" type="ORF">HannXRQ_Chr16g0497851</name>
    <name evidence="4" type="ORF">HanXRQr2_Chr16g0723021</name>
</gene>
<feature type="domain" description="Apple" evidence="3">
    <location>
        <begin position="83"/>
        <end position="164"/>
    </location>
</feature>
<dbReference type="OrthoDB" id="1910371at2759"/>
<evidence type="ECO:0000313" key="4">
    <source>
        <dbReference type="EMBL" id="KAF5757885.1"/>
    </source>
</evidence>
<dbReference type="Gramene" id="mRNA:HanXRQr2_Chr16g0723021">
    <property type="protein sequence ID" value="mRNA:HanXRQr2_Chr16g0723021"/>
    <property type="gene ID" value="HanXRQr2_Chr16g0723021"/>
</dbReference>
<dbReference type="GO" id="GO:0048544">
    <property type="term" value="P:recognition of pollen"/>
    <property type="evidence" value="ECO:0007669"/>
    <property type="project" value="InterPro"/>
</dbReference>
<sequence length="174" mass="19794">MYSECGWYFRAVYTDRKKHEMEDLCDRTNDSCDRYGLCGAYGICSINDSPPCGCLRGFEPRFPEEWRRADWDNGCVRKVELDCAAGGDGFVKQSGVKVPDTRRSWFNASMNLEESESECLRKCNCTAYASLNISTGTGCLIWFDELIDMRVYAEDGQDIFVRMAASELGANFPW</sequence>
<dbReference type="PANTHER" id="PTHR32444:SF242">
    <property type="entry name" value="G-TYPE LECTIN S-RECEPTOR-LIKE SERINE_THREONINE-PROTEIN KINASE RKS1"/>
    <property type="match status" value="1"/>
</dbReference>
<dbReference type="EC" id="2.7.11.1" evidence="4"/>
<reference evidence="4 6" key="1">
    <citation type="journal article" date="2017" name="Nature">
        <title>The sunflower genome provides insights into oil metabolism, flowering and Asterid evolution.</title>
        <authorList>
            <person name="Badouin H."/>
            <person name="Gouzy J."/>
            <person name="Grassa C.J."/>
            <person name="Murat F."/>
            <person name="Staton S.E."/>
            <person name="Cottret L."/>
            <person name="Lelandais-Briere C."/>
            <person name="Owens G.L."/>
            <person name="Carrere S."/>
            <person name="Mayjonade B."/>
            <person name="Legrand L."/>
            <person name="Gill N."/>
            <person name="Kane N.C."/>
            <person name="Bowers J.E."/>
            <person name="Hubner S."/>
            <person name="Bellec A."/>
            <person name="Berard A."/>
            <person name="Berges H."/>
            <person name="Blanchet N."/>
            <person name="Boniface M.C."/>
            <person name="Brunel D."/>
            <person name="Catrice O."/>
            <person name="Chaidir N."/>
            <person name="Claudel C."/>
            <person name="Donnadieu C."/>
            <person name="Faraut T."/>
            <person name="Fievet G."/>
            <person name="Helmstetter N."/>
            <person name="King M."/>
            <person name="Knapp S.J."/>
            <person name="Lai Z."/>
            <person name="Le Paslier M.C."/>
            <person name="Lippi Y."/>
            <person name="Lorenzon L."/>
            <person name="Mandel J.R."/>
            <person name="Marage G."/>
            <person name="Marchand G."/>
            <person name="Marquand E."/>
            <person name="Bret-Mestries E."/>
            <person name="Morien E."/>
            <person name="Nambeesan S."/>
            <person name="Nguyen T."/>
            <person name="Pegot-Espagnet P."/>
            <person name="Pouilly N."/>
            <person name="Raftis F."/>
            <person name="Sallet E."/>
            <person name="Schiex T."/>
            <person name="Thomas J."/>
            <person name="Vandecasteele C."/>
            <person name="Vares D."/>
            <person name="Vear F."/>
            <person name="Vautrin S."/>
            <person name="Crespi M."/>
            <person name="Mangin B."/>
            <person name="Burke J.M."/>
            <person name="Salse J."/>
            <person name="Munos S."/>
            <person name="Vincourt P."/>
            <person name="Rieseberg L.H."/>
            <person name="Langlade N.B."/>
        </authorList>
    </citation>
    <scope>NUCLEOTIDE SEQUENCE [LARGE SCALE GENOMIC DNA]</scope>
    <source>
        <strain evidence="6">cv. SF193</strain>
        <tissue evidence="4">Leaves</tissue>
    </source>
</reference>
<dbReference type="SMART" id="SM00473">
    <property type="entry name" value="PAN_AP"/>
    <property type="match status" value="1"/>
</dbReference>
<dbReference type="InterPro" id="IPR000858">
    <property type="entry name" value="S_locus_glycoprot_dom"/>
</dbReference>
<accession>A0A251RV73</accession>
<dbReference type="InParanoid" id="A0A251RV73"/>
<dbReference type="Pfam" id="PF08276">
    <property type="entry name" value="PAN_2"/>
    <property type="match status" value="1"/>
</dbReference>
<dbReference type="PANTHER" id="PTHR32444">
    <property type="entry name" value="BULB-TYPE LECTIN DOMAIN-CONTAINING PROTEIN"/>
    <property type="match status" value="1"/>
</dbReference>
<reference evidence="4" key="3">
    <citation type="submission" date="2020-06" db="EMBL/GenBank/DDBJ databases">
        <title>Helianthus annuus Genome sequencing and assembly Release 2.</title>
        <authorList>
            <person name="Gouzy J."/>
            <person name="Langlade N."/>
            <person name="Munos S."/>
        </authorList>
    </citation>
    <scope>NUCLEOTIDE SEQUENCE</scope>
    <source>
        <tissue evidence="4">Leaves</tissue>
    </source>
</reference>
<dbReference type="EMBL" id="CM007905">
    <property type="protein sequence ID" value="OTF90278.1"/>
    <property type="molecule type" value="Genomic_DNA"/>
</dbReference>
<evidence type="ECO:0000313" key="6">
    <source>
        <dbReference type="Proteomes" id="UP000215914"/>
    </source>
</evidence>
<name>A0A251RV73_HELAN</name>
<evidence type="ECO:0000259" key="3">
    <source>
        <dbReference type="PROSITE" id="PS50948"/>
    </source>
</evidence>
<dbReference type="GO" id="GO:0004674">
    <property type="term" value="F:protein serine/threonine kinase activity"/>
    <property type="evidence" value="ECO:0007669"/>
    <property type="project" value="UniProtKB-KW"/>
</dbReference>
<dbReference type="InterPro" id="IPR003609">
    <property type="entry name" value="Pan_app"/>
</dbReference>
<dbReference type="AlphaFoldDB" id="A0A251RV73"/>
<protein>
    <submittedName>
        <fullName evidence="4">Non-specific serine/threonine protein kinase</fullName>
        <ecNumber evidence="4">2.7.11.1</ecNumber>
    </submittedName>
    <submittedName>
        <fullName evidence="5">Putative S-locus glycoprotein domain, PAN/Apple domain protein</fullName>
    </submittedName>
</protein>
<keyword evidence="4" id="KW-0723">Serine/threonine-protein kinase</keyword>
<evidence type="ECO:0000256" key="1">
    <source>
        <dbReference type="ARBA" id="ARBA00022729"/>
    </source>
</evidence>
<dbReference type="OMA" id="MEGTHES"/>
<dbReference type="PROSITE" id="PS50948">
    <property type="entry name" value="PAN"/>
    <property type="match status" value="1"/>
</dbReference>
<keyword evidence="2" id="KW-1015">Disulfide bond</keyword>
<keyword evidence="4" id="KW-0808">Transferase</keyword>